<dbReference type="CDD" id="cd01846">
    <property type="entry name" value="fatty_acyltransferase_like"/>
    <property type="match status" value="1"/>
</dbReference>
<evidence type="ECO:0000313" key="3">
    <source>
        <dbReference type="Proteomes" id="UP000244906"/>
    </source>
</evidence>
<protein>
    <recommendedName>
        <fullName evidence="4">GDSL family lipase</fullName>
    </recommendedName>
</protein>
<dbReference type="PANTHER" id="PTHR45648">
    <property type="entry name" value="GDSL LIPASE/ACYLHYDROLASE FAMILY PROTEIN (AFU_ORTHOLOGUE AFUA_4G14700)"/>
    <property type="match status" value="1"/>
</dbReference>
<name>A0A2V1H0B9_9GAMM</name>
<proteinExistence type="predicted"/>
<dbReference type="SUPFAM" id="SSF52266">
    <property type="entry name" value="SGNH hydrolase"/>
    <property type="match status" value="1"/>
</dbReference>
<dbReference type="GO" id="GO:0016788">
    <property type="term" value="F:hydrolase activity, acting on ester bonds"/>
    <property type="evidence" value="ECO:0007669"/>
    <property type="project" value="InterPro"/>
</dbReference>
<keyword evidence="1" id="KW-0378">Hydrolase</keyword>
<dbReference type="InterPro" id="IPR036514">
    <property type="entry name" value="SGNH_hydro_sf"/>
</dbReference>
<comment type="caution">
    <text evidence="2">The sequence shown here is derived from an EMBL/GenBank/DDBJ whole genome shotgun (WGS) entry which is preliminary data.</text>
</comment>
<dbReference type="AlphaFoldDB" id="A0A2V1H0B9"/>
<dbReference type="InterPro" id="IPR001087">
    <property type="entry name" value="GDSL"/>
</dbReference>
<dbReference type="PANTHER" id="PTHR45648:SF22">
    <property type="entry name" value="GDSL LIPASE_ACYLHYDROLASE FAMILY PROTEIN (AFU_ORTHOLOGUE AFUA_4G14700)"/>
    <property type="match status" value="1"/>
</dbReference>
<gene>
    <name evidence="2" type="ORF">DC094_05480</name>
</gene>
<evidence type="ECO:0008006" key="4">
    <source>
        <dbReference type="Google" id="ProtNLM"/>
    </source>
</evidence>
<dbReference type="Pfam" id="PF00657">
    <property type="entry name" value="Lipase_GDSL"/>
    <property type="match status" value="1"/>
</dbReference>
<keyword evidence="3" id="KW-1185">Reference proteome</keyword>
<dbReference type="InterPro" id="IPR051058">
    <property type="entry name" value="GDSL_Est/Lipase"/>
</dbReference>
<accession>A0A2V1H0B9</accession>
<reference evidence="2 3" key="1">
    <citation type="submission" date="2018-04" db="EMBL/GenBank/DDBJ databases">
        <title>Thalassorhabdus spongiae gen. nov., sp. nov., isolated from a marine sponge in South-West Iceland.</title>
        <authorList>
            <person name="Knobloch S."/>
            <person name="Daussin A."/>
            <person name="Johannsson R."/>
            <person name="Marteinsson V.T."/>
        </authorList>
    </citation>
    <scope>NUCLEOTIDE SEQUENCE [LARGE SCALE GENOMIC DNA]</scope>
    <source>
        <strain evidence="2 3">Hp12</strain>
    </source>
</reference>
<dbReference type="Gene3D" id="3.40.50.1110">
    <property type="entry name" value="SGNH hydrolase"/>
    <property type="match status" value="1"/>
</dbReference>
<dbReference type="Proteomes" id="UP000244906">
    <property type="component" value="Unassembled WGS sequence"/>
</dbReference>
<evidence type="ECO:0000313" key="2">
    <source>
        <dbReference type="EMBL" id="PVZ72456.1"/>
    </source>
</evidence>
<sequence length="384" mass="41765">MIRYRVVRLSKHHFYIFSKIRNNTMNHSYFFSLKKKDSNKIKRNVISLTLAVSTLLLVACNQNSNNAKTPVKELESIASINKLVIFGDSLSDNGTLRQLTSTQPQPAPEFFSNGPVWPNYLSDKLGVPQVNLAVAGARSVGHDSAPLQTAAQSGAFSALGYTTGLGLRGQVDNYINNNTAVDQQNVLHTILIGGNDILAYLNGLVAGSEAIPSSVDVSNAIADTVTESVGRLVANGAKNIVVFTLPELSDVPRLDVSGFSDYQTEITSLIQTLNNKLVSDLNTQRVAASSPYNIITFNTYRATNNARDSGDFTNVDDSWLVVDNNLQPTGATNGPVEEFLFWDTIHPTTAAHKMLAEQLFQTLKLQEHCLGNDNCRVSSGLGME</sequence>
<organism evidence="2 3">
    <name type="scientific">Pelagibaculum spongiae</name>
    <dbReference type="NCBI Taxonomy" id="2080658"/>
    <lineage>
        <taxon>Bacteria</taxon>
        <taxon>Pseudomonadati</taxon>
        <taxon>Pseudomonadota</taxon>
        <taxon>Gammaproteobacteria</taxon>
        <taxon>Oceanospirillales</taxon>
        <taxon>Pelagibaculum</taxon>
    </lineage>
</organism>
<dbReference type="EMBL" id="QDDL01000001">
    <property type="protein sequence ID" value="PVZ72456.1"/>
    <property type="molecule type" value="Genomic_DNA"/>
</dbReference>
<evidence type="ECO:0000256" key="1">
    <source>
        <dbReference type="ARBA" id="ARBA00022801"/>
    </source>
</evidence>